<sequence length="299" mass="33486">MGNSLGVVVDNYIGSVPFPCHLQLGPSTSIDLDWNLRLTVAEGIFAETCSVTYTVDEKRCQVQLLSSNDSQLFEFELVSCVLSDSLSGTTNVMIYMIITDSNYIRINPPSWSTEKDSILWTKINTSFDANGGVMHTKVDLYGSGGRWGLVVMESKRNKMEEDAEVVTVAHYIVKGSERSFYRSTGTNIGLSVMAKFRVSNGKFEITVEGPEQHPVFALLYMFDEVKRTGIWKPTMCPHCDHKRKGKLFWQSDSEDSDSVYMPLPRATPKNARGVSNGGRFRGNGNGNFIENNVMVFKRR</sequence>
<gene>
    <name evidence="1" type="ORF">V8G54_013484</name>
</gene>
<reference evidence="1 2" key="1">
    <citation type="journal article" date="2023" name="Life. Sci Alliance">
        <title>Evolutionary insights into 3D genome organization and epigenetic landscape of Vigna mungo.</title>
        <authorList>
            <person name="Junaid A."/>
            <person name="Singh B."/>
            <person name="Bhatia S."/>
        </authorList>
    </citation>
    <scope>NUCLEOTIDE SEQUENCE [LARGE SCALE GENOMIC DNA]</scope>
    <source>
        <strain evidence="1">Urdbean</strain>
    </source>
</reference>
<accession>A0AAQ3S4C0</accession>
<protein>
    <submittedName>
        <fullName evidence="1">Uncharacterized protein</fullName>
    </submittedName>
</protein>
<evidence type="ECO:0000313" key="2">
    <source>
        <dbReference type="Proteomes" id="UP001374535"/>
    </source>
</evidence>
<proteinExistence type="predicted"/>
<dbReference type="EMBL" id="CP144697">
    <property type="protein sequence ID" value="WVZ15918.1"/>
    <property type="molecule type" value="Genomic_DNA"/>
</dbReference>
<organism evidence="1 2">
    <name type="scientific">Vigna mungo</name>
    <name type="common">Black gram</name>
    <name type="synonym">Phaseolus mungo</name>
    <dbReference type="NCBI Taxonomy" id="3915"/>
    <lineage>
        <taxon>Eukaryota</taxon>
        <taxon>Viridiplantae</taxon>
        <taxon>Streptophyta</taxon>
        <taxon>Embryophyta</taxon>
        <taxon>Tracheophyta</taxon>
        <taxon>Spermatophyta</taxon>
        <taxon>Magnoliopsida</taxon>
        <taxon>eudicotyledons</taxon>
        <taxon>Gunneridae</taxon>
        <taxon>Pentapetalae</taxon>
        <taxon>rosids</taxon>
        <taxon>fabids</taxon>
        <taxon>Fabales</taxon>
        <taxon>Fabaceae</taxon>
        <taxon>Papilionoideae</taxon>
        <taxon>50 kb inversion clade</taxon>
        <taxon>NPAAA clade</taxon>
        <taxon>indigoferoid/millettioid clade</taxon>
        <taxon>Phaseoleae</taxon>
        <taxon>Vigna</taxon>
    </lineage>
</organism>
<name>A0AAQ3S4C0_VIGMU</name>
<evidence type="ECO:0000313" key="1">
    <source>
        <dbReference type="EMBL" id="WVZ15918.1"/>
    </source>
</evidence>
<dbReference type="AlphaFoldDB" id="A0AAQ3S4C0"/>
<dbReference type="Proteomes" id="UP001374535">
    <property type="component" value="Chromosome 4"/>
</dbReference>
<keyword evidence="2" id="KW-1185">Reference proteome</keyword>